<dbReference type="AlphaFoldDB" id="A0A6N9YQN0"/>
<evidence type="ECO:0000313" key="1">
    <source>
        <dbReference type="EMBL" id="NED97323.1"/>
    </source>
</evidence>
<evidence type="ECO:0008006" key="3">
    <source>
        <dbReference type="Google" id="ProtNLM"/>
    </source>
</evidence>
<proteinExistence type="predicted"/>
<accession>A0A6N9YQN0</accession>
<protein>
    <recommendedName>
        <fullName evidence="3">ESX secretion-associated protein EspG</fullName>
    </recommendedName>
</protein>
<comment type="caution">
    <text evidence="1">The sequence shown here is derived from an EMBL/GenBank/DDBJ whole genome shotgun (WGS) entry which is preliminary data.</text>
</comment>
<name>A0A6N9YQN0_9ACTN</name>
<dbReference type="EMBL" id="JAAGOB010000011">
    <property type="protein sequence ID" value="NED97323.1"/>
    <property type="molecule type" value="Genomic_DNA"/>
</dbReference>
<organism evidence="1 2">
    <name type="scientific">Phytoactinopolyspora alkaliphila</name>
    <dbReference type="NCBI Taxonomy" id="1783498"/>
    <lineage>
        <taxon>Bacteria</taxon>
        <taxon>Bacillati</taxon>
        <taxon>Actinomycetota</taxon>
        <taxon>Actinomycetes</taxon>
        <taxon>Jiangellales</taxon>
        <taxon>Jiangellaceae</taxon>
        <taxon>Phytoactinopolyspora</taxon>
    </lineage>
</organism>
<gene>
    <name evidence="1" type="ORF">G1H11_18665</name>
</gene>
<dbReference type="RefSeq" id="WP_163820119.1">
    <property type="nucleotide sequence ID" value="NZ_JAAGOB010000011.1"/>
</dbReference>
<evidence type="ECO:0000313" key="2">
    <source>
        <dbReference type="Proteomes" id="UP000469185"/>
    </source>
</evidence>
<reference evidence="1 2" key="1">
    <citation type="submission" date="2020-02" db="EMBL/GenBank/DDBJ databases">
        <authorList>
            <person name="Li X.-J."/>
            <person name="Feng X.-M."/>
        </authorList>
    </citation>
    <scope>NUCLEOTIDE SEQUENCE [LARGE SCALE GENOMIC DNA]</scope>
    <source>
        <strain evidence="1 2">CGMCC 4.7225</strain>
    </source>
</reference>
<keyword evidence="2" id="KW-1185">Reference proteome</keyword>
<sequence>MNDAVQATADTGAAGAAGAGEVTFTAHELLALLEWRPGPEAELSRDVLRLPATGVDQLAVAGNATLMVRDMFRTDGDEPGPAGAASVVGYALTAAQRCTSLTFGEPDVSRVVLVMESEKVALILTPRVPELFDAVPLPTAMTSADVVPGSVSRFLDHPGGRVVRVEVVTARGRGAMTVGAESGGRWWAGDDDGARRDVAPGELRGMIDALVSRS</sequence>
<dbReference type="Proteomes" id="UP000469185">
    <property type="component" value="Unassembled WGS sequence"/>
</dbReference>